<dbReference type="InterPro" id="IPR003593">
    <property type="entry name" value="AAA+_ATPase"/>
</dbReference>
<reference evidence="2" key="1">
    <citation type="submission" date="2023-06" db="EMBL/GenBank/DDBJ databases">
        <title>Genome sequence of Methancorpusculaceae sp. Ag1.</title>
        <authorList>
            <person name="Protasov E."/>
            <person name="Platt K."/>
            <person name="Poehlein A."/>
            <person name="Daniel R."/>
            <person name="Brune A."/>
        </authorList>
    </citation>
    <scope>NUCLEOTIDE SEQUENCE</scope>
    <source>
        <strain evidence="2">Ag1</strain>
    </source>
</reference>
<gene>
    <name evidence="2" type="ORF">McpAg1_04070</name>
</gene>
<sequence length="391" mass="43781">MQHSLLLHRLVLFRGLLDLPVYQKLSLLLADDGTDTVRFIDHYTDFVAELYSHTDNISEYIKKTVYESDNLYLRQIVENKPASPHITSALNEELKILEELSRITPQDLPSPCPESLPQWNTTTIDLVSGYADRMANIHRTGYGIFAAHHMFLVKDNQILPLRYPDPQTLDDLYGYEAEKNKVIANTLALLNGKPAVNVLLYGDAGTGKSSTVKAIVNEYASLGLRLIEIKKSQFETIPTLIEELASNPLKFILFIDDLSFAEGDGDFAALKAILEGSAAARTKNIVIYATSNRRHLVRVTFRGREGDDIHLNETLEETISLSARFGLVITFQKPDRDAYLEIVSSLAEEHGLTIPQETLFKGAEMHALRSSGRTPRAAKHYIELLAANTTK</sequence>
<dbReference type="CDD" id="cd00009">
    <property type="entry name" value="AAA"/>
    <property type="match status" value="1"/>
</dbReference>
<dbReference type="RefSeq" id="WP_338093620.1">
    <property type="nucleotide sequence ID" value="NZ_JAWDKA010000002.1"/>
</dbReference>
<dbReference type="SMART" id="SM00382">
    <property type="entry name" value="AAA"/>
    <property type="match status" value="1"/>
</dbReference>
<organism evidence="2 3">
    <name type="scientific">Methanorbis furvi</name>
    <dbReference type="NCBI Taxonomy" id="3028299"/>
    <lineage>
        <taxon>Archaea</taxon>
        <taxon>Methanobacteriati</taxon>
        <taxon>Methanobacteriota</taxon>
        <taxon>Stenosarchaea group</taxon>
        <taxon>Methanomicrobia</taxon>
        <taxon>Methanomicrobiales</taxon>
        <taxon>Methanocorpusculaceae</taxon>
        <taxon>Methanorbis</taxon>
    </lineage>
</organism>
<evidence type="ECO:0000313" key="2">
    <source>
        <dbReference type="EMBL" id="MDV0441227.1"/>
    </source>
</evidence>
<dbReference type="PANTHER" id="PTHR42935">
    <property type="entry name" value="SLR0930 PROTEIN"/>
    <property type="match status" value="1"/>
</dbReference>
<comment type="caution">
    <text evidence="2">The sequence shown here is derived from an EMBL/GenBank/DDBJ whole genome shotgun (WGS) entry which is preliminary data.</text>
</comment>
<dbReference type="Proteomes" id="UP001273136">
    <property type="component" value="Unassembled WGS sequence"/>
</dbReference>
<dbReference type="Pfam" id="PF05673">
    <property type="entry name" value="DUF815"/>
    <property type="match status" value="1"/>
</dbReference>
<protein>
    <recommendedName>
        <fullName evidence="1">AAA+ ATPase domain-containing protein</fullName>
    </recommendedName>
</protein>
<dbReference type="SUPFAM" id="SSF52540">
    <property type="entry name" value="P-loop containing nucleoside triphosphate hydrolases"/>
    <property type="match status" value="1"/>
</dbReference>
<dbReference type="InterPro" id="IPR008533">
    <property type="entry name" value="DUF815"/>
</dbReference>
<accession>A0AAE4S8Y8</accession>
<dbReference type="Gene3D" id="3.40.50.300">
    <property type="entry name" value="P-loop containing nucleotide triphosphate hydrolases"/>
    <property type="match status" value="1"/>
</dbReference>
<dbReference type="PANTHER" id="PTHR42935:SF1">
    <property type="entry name" value="SLR0930 PROTEIN"/>
    <property type="match status" value="1"/>
</dbReference>
<proteinExistence type="predicted"/>
<dbReference type="InterPro" id="IPR027417">
    <property type="entry name" value="P-loop_NTPase"/>
</dbReference>
<evidence type="ECO:0000259" key="1">
    <source>
        <dbReference type="SMART" id="SM00382"/>
    </source>
</evidence>
<feature type="domain" description="AAA+ ATPase" evidence="1">
    <location>
        <begin position="194"/>
        <end position="310"/>
    </location>
</feature>
<name>A0AAE4S8Y8_9EURY</name>
<keyword evidence="3" id="KW-1185">Reference proteome</keyword>
<dbReference type="AlphaFoldDB" id="A0AAE4S8Y8"/>
<dbReference type="EMBL" id="JAWDKA010000002">
    <property type="protein sequence ID" value="MDV0441227.1"/>
    <property type="molecule type" value="Genomic_DNA"/>
</dbReference>
<evidence type="ECO:0000313" key="3">
    <source>
        <dbReference type="Proteomes" id="UP001273136"/>
    </source>
</evidence>